<dbReference type="InterPro" id="IPR001647">
    <property type="entry name" value="HTH_TetR"/>
</dbReference>
<dbReference type="InterPro" id="IPR009057">
    <property type="entry name" value="Homeodomain-like_sf"/>
</dbReference>
<keyword evidence="8" id="KW-1185">Reference proteome</keyword>
<protein>
    <submittedName>
        <fullName evidence="7">TetR/AcrR family transcriptional regulator</fullName>
    </submittedName>
</protein>
<evidence type="ECO:0000259" key="6">
    <source>
        <dbReference type="PROSITE" id="PS50977"/>
    </source>
</evidence>
<dbReference type="Gene3D" id="1.10.357.10">
    <property type="entry name" value="Tetracycline Repressor, domain 2"/>
    <property type="match status" value="1"/>
</dbReference>
<feature type="region of interest" description="Disordered" evidence="5">
    <location>
        <begin position="1"/>
        <end position="43"/>
    </location>
</feature>
<keyword evidence="1" id="KW-0805">Transcription regulation</keyword>
<organism evidence="7 8">
    <name type="scientific">Nonomuraea maheshkhaliensis</name>
    <dbReference type="NCBI Taxonomy" id="419590"/>
    <lineage>
        <taxon>Bacteria</taxon>
        <taxon>Bacillati</taxon>
        <taxon>Actinomycetota</taxon>
        <taxon>Actinomycetes</taxon>
        <taxon>Streptosporangiales</taxon>
        <taxon>Streptosporangiaceae</taxon>
        <taxon>Nonomuraea</taxon>
    </lineage>
</organism>
<accession>A0ABN2HT03</accession>
<dbReference type="Pfam" id="PF16859">
    <property type="entry name" value="TetR_C_11"/>
    <property type="match status" value="1"/>
</dbReference>
<evidence type="ECO:0000256" key="4">
    <source>
        <dbReference type="PROSITE-ProRule" id="PRU00335"/>
    </source>
</evidence>
<dbReference type="RefSeq" id="WP_346114932.1">
    <property type="nucleotide sequence ID" value="NZ_BAAAMU010000189.1"/>
</dbReference>
<evidence type="ECO:0000256" key="2">
    <source>
        <dbReference type="ARBA" id="ARBA00023125"/>
    </source>
</evidence>
<dbReference type="SUPFAM" id="SSF48498">
    <property type="entry name" value="Tetracyclin repressor-like, C-terminal domain"/>
    <property type="match status" value="1"/>
</dbReference>
<keyword evidence="3" id="KW-0804">Transcription</keyword>
<sequence>MLPHPADATDPPPRPAGGPSSGSADGPSPGSGAGPAGRPTRRRGEALTRAIYRAAFEELARHGYDALAFDKLAPRAGTGKSVLYRRWSSPAELLLDAMKDPVEGFAAAPVPDTGTLRGDLLALLCGLARVLDEPRGRAIIPLLTDRGRPPELQDAVRALVIVRHQDIVIGRLRAAAERGEADPAAVTPLVASVGPRMILGETMHKGHVSEEDVVAVVDDVLLPLTAPRRPRGPNP</sequence>
<feature type="domain" description="HTH tetR-type" evidence="6">
    <location>
        <begin position="45"/>
        <end position="105"/>
    </location>
</feature>
<dbReference type="SUPFAM" id="SSF46689">
    <property type="entry name" value="Homeodomain-like"/>
    <property type="match status" value="1"/>
</dbReference>
<dbReference type="PROSITE" id="PS50977">
    <property type="entry name" value="HTH_TETR_2"/>
    <property type="match status" value="1"/>
</dbReference>
<name>A0ABN2HT03_9ACTN</name>
<evidence type="ECO:0000256" key="1">
    <source>
        <dbReference type="ARBA" id="ARBA00023015"/>
    </source>
</evidence>
<comment type="caution">
    <text evidence="7">The sequence shown here is derived from an EMBL/GenBank/DDBJ whole genome shotgun (WGS) entry which is preliminary data.</text>
</comment>
<dbReference type="Pfam" id="PF00440">
    <property type="entry name" value="TetR_N"/>
    <property type="match status" value="1"/>
</dbReference>
<proteinExistence type="predicted"/>
<dbReference type="Proteomes" id="UP001500064">
    <property type="component" value="Unassembled WGS sequence"/>
</dbReference>
<feature type="DNA-binding region" description="H-T-H motif" evidence="4">
    <location>
        <begin position="68"/>
        <end position="87"/>
    </location>
</feature>
<dbReference type="InterPro" id="IPR050109">
    <property type="entry name" value="HTH-type_TetR-like_transc_reg"/>
</dbReference>
<evidence type="ECO:0000313" key="8">
    <source>
        <dbReference type="Proteomes" id="UP001500064"/>
    </source>
</evidence>
<evidence type="ECO:0000256" key="5">
    <source>
        <dbReference type="SAM" id="MobiDB-lite"/>
    </source>
</evidence>
<dbReference type="PANTHER" id="PTHR30055">
    <property type="entry name" value="HTH-TYPE TRANSCRIPTIONAL REGULATOR RUTR"/>
    <property type="match status" value="1"/>
</dbReference>
<dbReference type="InterPro" id="IPR036271">
    <property type="entry name" value="Tet_transcr_reg_TetR-rel_C_sf"/>
</dbReference>
<evidence type="ECO:0000256" key="3">
    <source>
        <dbReference type="ARBA" id="ARBA00023163"/>
    </source>
</evidence>
<dbReference type="PANTHER" id="PTHR30055:SF148">
    <property type="entry name" value="TETR-FAMILY TRANSCRIPTIONAL REGULATOR"/>
    <property type="match status" value="1"/>
</dbReference>
<evidence type="ECO:0000313" key="7">
    <source>
        <dbReference type="EMBL" id="GAA1693002.1"/>
    </source>
</evidence>
<reference evidence="7 8" key="1">
    <citation type="journal article" date="2019" name="Int. J. Syst. Evol. Microbiol.">
        <title>The Global Catalogue of Microorganisms (GCM) 10K type strain sequencing project: providing services to taxonomists for standard genome sequencing and annotation.</title>
        <authorList>
            <consortium name="The Broad Institute Genomics Platform"/>
            <consortium name="The Broad Institute Genome Sequencing Center for Infectious Disease"/>
            <person name="Wu L."/>
            <person name="Ma J."/>
        </authorList>
    </citation>
    <scope>NUCLEOTIDE SEQUENCE [LARGE SCALE GENOMIC DNA]</scope>
    <source>
        <strain evidence="7 8">JCM 13929</strain>
    </source>
</reference>
<feature type="compositionally biased region" description="Low complexity" evidence="5">
    <location>
        <begin position="17"/>
        <end position="28"/>
    </location>
</feature>
<dbReference type="Gene3D" id="1.10.10.60">
    <property type="entry name" value="Homeodomain-like"/>
    <property type="match status" value="1"/>
</dbReference>
<dbReference type="InterPro" id="IPR011075">
    <property type="entry name" value="TetR_C"/>
</dbReference>
<dbReference type="EMBL" id="BAAAMU010000189">
    <property type="protein sequence ID" value="GAA1693002.1"/>
    <property type="molecule type" value="Genomic_DNA"/>
</dbReference>
<gene>
    <name evidence="7" type="ORF">GCM10009733_106190</name>
</gene>
<keyword evidence="2 4" id="KW-0238">DNA-binding</keyword>